<gene>
    <name evidence="2" type="ORF">GCM10010981_28240</name>
</gene>
<dbReference type="RefSeq" id="WP_284358148.1">
    <property type="nucleotide sequence ID" value="NZ_BSNP01000002.1"/>
</dbReference>
<dbReference type="EMBL" id="BMJA01000002">
    <property type="protein sequence ID" value="GGA37442.1"/>
    <property type="molecule type" value="Genomic_DNA"/>
</dbReference>
<evidence type="ECO:0000313" key="3">
    <source>
        <dbReference type="Proteomes" id="UP000620046"/>
    </source>
</evidence>
<dbReference type="Proteomes" id="UP000620046">
    <property type="component" value="Unassembled WGS sequence"/>
</dbReference>
<feature type="region of interest" description="Disordered" evidence="1">
    <location>
        <begin position="147"/>
        <end position="234"/>
    </location>
</feature>
<evidence type="ECO:0000313" key="2">
    <source>
        <dbReference type="EMBL" id="GGA37442.1"/>
    </source>
</evidence>
<comment type="caution">
    <text evidence="2">The sequence shown here is derived from an EMBL/GenBank/DDBJ whole genome shotgun (WGS) entry which is preliminary data.</text>
</comment>
<feature type="compositionally biased region" description="Polar residues" evidence="1">
    <location>
        <begin position="189"/>
        <end position="198"/>
    </location>
</feature>
<dbReference type="SUPFAM" id="SSF56399">
    <property type="entry name" value="ADP-ribosylation"/>
    <property type="match status" value="1"/>
</dbReference>
<reference evidence="3" key="1">
    <citation type="journal article" date="2019" name="Int. J. Syst. Evol. Microbiol.">
        <title>The Global Catalogue of Microorganisms (GCM) 10K type strain sequencing project: providing services to taxonomists for standard genome sequencing and annotation.</title>
        <authorList>
            <consortium name="The Broad Institute Genomics Platform"/>
            <consortium name="The Broad Institute Genome Sequencing Center for Infectious Disease"/>
            <person name="Wu L."/>
            <person name="Ma J."/>
        </authorList>
    </citation>
    <scope>NUCLEOTIDE SEQUENCE [LARGE SCALE GENOMIC DNA]</scope>
    <source>
        <strain evidence="3">CGMCC 1.15439</strain>
    </source>
</reference>
<name>A0ABQ1G611_9GAMM</name>
<proteinExistence type="predicted"/>
<accession>A0ABQ1G611</accession>
<organism evidence="2 3">
    <name type="scientific">Dyella nitratireducens</name>
    <dbReference type="NCBI Taxonomy" id="1849580"/>
    <lineage>
        <taxon>Bacteria</taxon>
        <taxon>Pseudomonadati</taxon>
        <taxon>Pseudomonadota</taxon>
        <taxon>Gammaproteobacteria</taxon>
        <taxon>Lysobacterales</taxon>
        <taxon>Rhodanobacteraceae</taxon>
        <taxon>Dyella</taxon>
    </lineage>
</organism>
<sequence>MGRDKGYIYRGIVFRGDTRAPETIFKEGFKLRTKINDINEINGFRGGFGGGKDALDPDGKGISTSGFYKKDGAGAYYYGGNKGGYTYIVDGNDMEGYHLYQNRHLIEHPNDTDIIMQPLEINYGKDIPSSNIIGAFDKNSHFIKNPNYRGKFRIPPNQGHHHHYSESHAPQPQALPKPHSESESESESQPQPQDQGVSLHQHKIPTFGPENPRGWTGQPFEEETDHPFLDTFDS</sequence>
<dbReference type="Gene3D" id="3.90.210.10">
    <property type="entry name" value="Heat-Labile Enterotoxin, subunit A"/>
    <property type="match status" value="1"/>
</dbReference>
<keyword evidence="3" id="KW-1185">Reference proteome</keyword>
<evidence type="ECO:0000256" key="1">
    <source>
        <dbReference type="SAM" id="MobiDB-lite"/>
    </source>
</evidence>
<protein>
    <submittedName>
        <fullName evidence="2">Uncharacterized protein</fullName>
    </submittedName>
</protein>